<dbReference type="Pfam" id="PF14257">
    <property type="entry name" value="DUF4349"/>
    <property type="match status" value="1"/>
</dbReference>
<reference evidence="6" key="1">
    <citation type="submission" date="2020-10" db="EMBL/GenBank/DDBJ databases">
        <authorList>
            <person name="Gilroy R."/>
        </authorList>
    </citation>
    <scope>NUCLEOTIDE SEQUENCE</scope>
    <source>
        <strain evidence="6">ChiBcec7-5410</strain>
    </source>
</reference>
<evidence type="ECO:0000256" key="2">
    <source>
        <dbReference type="SAM" id="MobiDB-lite"/>
    </source>
</evidence>
<dbReference type="EMBL" id="DVLW01000034">
    <property type="protein sequence ID" value="HIT93811.1"/>
    <property type="molecule type" value="Genomic_DNA"/>
</dbReference>
<keyword evidence="3" id="KW-1133">Transmembrane helix</keyword>
<dbReference type="PROSITE" id="PS51257">
    <property type="entry name" value="PROKAR_LIPOPROTEIN"/>
    <property type="match status" value="1"/>
</dbReference>
<dbReference type="Proteomes" id="UP000824160">
    <property type="component" value="Unassembled WGS sequence"/>
</dbReference>
<feature type="compositionally biased region" description="Basic and acidic residues" evidence="2">
    <location>
        <begin position="324"/>
        <end position="341"/>
    </location>
</feature>
<evidence type="ECO:0000256" key="3">
    <source>
        <dbReference type="SAM" id="Phobius"/>
    </source>
</evidence>
<protein>
    <submittedName>
        <fullName evidence="6">DUF4349 domain-containing protein</fullName>
    </submittedName>
</protein>
<feature type="chain" id="PRO_5039322806" evidence="4">
    <location>
        <begin position="26"/>
        <end position="341"/>
    </location>
</feature>
<gene>
    <name evidence="6" type="ORF">IAC43_01350</name>
</gene>
<comment type="caution">
    <text evidence="6">The sequence shown here is derived from an EMBL/GenBank/DDBJ whole genome shotgun (WGS) entry which is preliminary data.</text>
</comment>
<keyword evidence="3" id="KW-0472">Membrane</keyword>
<keyword evidence="4" id="KW-0732">Signal</keyword>
<evidence type="ECO:0000313" key="7">
    <source>
        <dbReference type="Proteomes" id="UP000824160"/>
    </source>
</evidence>
<evidence type="ECO:0000259" key="5">
    <source>
        <dbReference type="Pfam" id="PF14257"/>
    </source>
</evidence>
<proteinExistence type="predicted"/>
<feature type="coiled-coil region" evidence="1">
    <location>
        <begin position="170"/>
        <end position="200"/>
    </location>
</feature>
<feature type="domain" description="DUF4349" evidence="5">
    <location>
        <begin position="83"/>
        <end position="292"/>
    </location>
</feature>
<reference evidence="6" key="2">
    <citation type="journal article" date="2021" name="PeerJ">
        <title>Extensive microbial diversity within the chicken gut microbiome revealed by metagenomics and culture.</title>
        <authorList>
            <person name="Gilroy R."/>
            <person name="Ravi A."/>
            <person name="Getino M."/>
            <person name="Pursley I."/>
            <person name="Horton D.L."/>
            <person name="Alikhan N.F."/>
            <person name="Baker D."/>
            <person name="Gharbi K."/>
            <person name="Hall N."/>
            <person name="Watson M."/>
            <person name="Adriaenssens E.M."/>
            <person name="Foster-Nyarko E."/>
            <person name="Jarju S."/>
            <person name="Secka A."/>
            <person name="Antonio M."/>
            <person name="Oren A."/>
            <person name="Chaudhuri R.R."/>
            <person name="La Ragione R."/>
            <person name="Hildebrand F."/>
            <person name="Pallen M.J."/>
        </authorList>
    </citation>
    <scope>NUCLEOTIDE SEQUENCE</scope>
    <source>
        <strain evidence="6">ChiBcec7-5410</strain>
    </source>
</reference>
<evidence type="ECO:0000256" key="4">
    <source>
        <dbReference type="SAM" id="SignalP"/>
    </source>
</evidence>
<evidence type="ECO:0000313" key="6">
    <source>
        <dbReference type="EMBL" id="HIT93811.1"/>
    </source>
</evidence>
<feature type="signal peptide" evidence="4">
    <location>
        <begin position="1"/>
        <end position="25"/>
    </location>
</feature>
<feature type="transmembrane region" description="Helical" evidence="3">
    <location>
        <begin position="271"/>
        <end position="297"/>
    </location>
</feature>
<sequence length="341" mass="37261">MKQFKMCRMMLAAVTASLMTVCLFAGCGASSGGSADYAVSSTAVSNNSMAADAVMEEAGLAPETAEMADTTGELNPEDFASDRKIIYTADVEIESETYDDAVTTIRSLLDESDGYISSTSQSGSSVDGNRYANYTCRIPSQKYRAFLDGLSGAGNVYSVSEYSDDITMEYIDVEARISSLEAQRDRLQQLADEAEDIETLLSIETQLSNVQYQLESYTAQMRSYDNQVDYSTVNIYLREVRKVSEGTGFGTRIRAAFSGSWENFVSGVQGFVIAVIYALPMIVILAIIAAIVIPLMVRHNRKVRAHRTQVPQSQGWNHVIASAPEKKTAEPEKTNESDSQG</sequence>
<dbReference type="AlphaFoldDB" id="A0A9D1H5X2"/>
<dbReference type="InterPro" id="IPR025645">
    <property type="entry name" value="DUF4349"/>
</dbReference>
<evidence type="ECO:0000256" key="1">
    <source>
        <dbReference type="SAM" id="Coils"/>
    </source>
</evidence>
<feature type="region of interest" description="Disordered" evidence="2">
    <location>
        <begin position="306"/>
        <end position="341"/>
    </location>
</feature>
<keyword evidence="3" id="KW-0812">Transmembrane</keyword>
<name>A0A9D1H5X2_9FIRM</name>
<keyword evidence="1" id="KW-0175">Coiled coil</keyword>
<organism evidence="6 7">
    <name type="scientific">Candidatus Faecivivens stercoripullorum</name>
    <dbReference type="NCBI Taxonomy" id="2840805"/>
    <lineage>
        <taxon>Bacteria</taxon>
        <taxon>Bacillati</taxon>
        <taxon>Bacillota</taxon>
        <taxon>Clostridia</taxon>
        <taxon>Eubacteriales</taxon>
        <taxon>Oscillospiraceae</taxon>
        <taxon>Oscillospiraceae incertae sedis</taxon>
        <taxon>Candidatus Faecivivens</taxon>
    </lineage>
</organism>
<accession>A0A9D1H5X2</accession>